<keyword evidence="10" id="KW-0175">Coiled coil</keyword>
<dbReference type="EnsemblMetazoa" id="XM_050647478.1">
    <property type="protein sequence ID" value="XP_050503435.1"/>
    <property type="gene ID" value="LOC126882512"/>
</dbReference>
<dbReference type="RefSeq" id="XP_050503435.1">
    <property type="nucleotide sequence ID" value="XM_050647478.1"/>
</dbReference>
<dbReference type="InterPro" id="IPR004117">
    <property type="entry name" value="7tm6_olfct_rcpt"/>
</dbReference>
<evidence type="ECO:0000256" key="9">
    <source>
        <dbReference type="ARBA" id="ARBA00023224"/>
    </source>
</evidence>
<evidence type="ECO:0000256" key="10">
    <source>
        <dbReference type="SAM" id="Coils"/>
    </source>
</evidence>
<proteinExistence type="predicted"/>
<dbReference type="Pfam" id="PF02949">
    <property type="entry name" value="7tm_6"/>
    <property type="match status" value="2"/>
</dbReference>
<keyword evidence="7 11" id="KW-0472">Membrane</keyword>
<evidence type="ECO:0000313" key="13">
    <source>
        <dbReference type="Proteomes" id="UP001652700"/>
    </source>
</evidence>
<sequence>MIGRLLVISCLLIKLTVNVILHDQRPHVVLMWTPFDLHNLVYYYLTIIFESVIYLSSAFTNLTMDVMYYILVDIACCEMDILMYKLTNLNSDSGYLKLSEDLKDCIIYHQNILSFIKVIQDLYSRIIFTQCIGSMLVLSYLGFQMIATEVNKQYFNEMKEIVKENELIKEENKILKNHINMINNRLEKLENKERRNNIVIQVLNIKTDEHSILKEEMKTFLDNELGVQTQFPSIIFMTQANYFAAMVCQIFMYTWFGQQFMVKSQEVAQACYLSEWHTFDIRIQKTLLVILTRSTKPVVLIAGTFDLTLETFVRVSDSNP</sequence>
<evidence type="ECO:0000256" key="1">
    <source>
        <dbReference type="ARBA" id="ARBA00004651"/>
    </source>
</evidence>
<accession>A0ABM5JZS3</accession>
<evidence type="ECO:0000256" key="4">
    <source>
        <dbReference type="ARBA" id="ARBA00022692"/>
    </source>
</evidence>
<keyword evidence="3" id="KW-0716">Sensory transduction</keyword>
<keyword evidence="4 11" id="KW-0812">Transmembrane</keyword>
<keyword evidence="2" id="KW-1003">Cell membrane</keyword>
<keyword evidence="9" id="KW-0807">Transducer</keyword>
<evidence type="ECO:0000256" key="8">
    <source>
        <dbReference type="ARBA" id="ARBA00023170"/>
    </source>
</evidence>
<evidence type="ECO:0000256" key="11">
    <source>
        <dbReference type="SAM" id="Phobius"/>
    </source>
</evidence>
<evidence type="ECO:0000256" key="7">
    <source>
        <dbReference type="ARBA" id="ARBA00023136"/>
    </source>
</evidence>
<keyword evidence="6 11" id="KW-1133">Transmembrane helix</keyword>
<feature type="transmembrane region" description="Helical" evidence="11">
    <location>
        <begin position="122"/>
        <end position="143"/>
    </location>
</feature>
<evidence type="ECO:0000256" key="2">
    <source>
        <dbReference type="ARBA" id="ARBA00022475"/>
    </source>
</evidence>
<dbReference type="PANTHER" id="PTHR21137">
    <property type="entry name" value="ODORANT RECEPTOR"/>
    <property type="match status" value="1"/>
</dbReference>
<name>A0ABM5JZS3_DIAVI</name>
<evidence type="ECO:0008006" key="14">
    <source>
        <dbReference type="Google" id="ProtNLM"/>
    </source>
</evidence>
<evidence type="ECO:0000256" key="5">
    <source>
        <dbReference type="ARBA" id="ARBA00022725"/>
    </source>
</evidence>
<reference evidence="12" key="1">
    <citation type="submission" date="2025-05" db="UniProtKB">
        <authorList>
            <consortium name="EnsemblMetazoa"/>
        </authorList>
    </citation>
    <scope>IDENTIFICATION</scope>
</reference>
<keyword evidence="13" id="KW-1185">Reference proteome</keyword>
<dbReference type="Proteomes" id="UP001652700">
    <property type="component" value="Unplaced"/>
</dbReference>
<dbReference type="GeneID" id="126882512"/>
<evidence type="ECO:0000256" key="3">
    <source>
        <dbReference type="ARBA" id="ARBA00022606"/>
    </source>
</evidence>
<feature type="coiled-coil region" evidence="10">
    <location>
        <begin position="151"/>
        <end position="195"/>
    </location>
</feature>
<evidence type="ECO:0000256" key="6">
    <source>
        <dbReference type="ARBA" id="ARBA00022989"/>
    </source>
</evidence>
<organism evidence="12 13">
    <name type="scientific">Diabrotica virgifera virgifera</name>
    <name type="common">western corn rootworm</name>
    <dbReference type="NCBI Taxonomy" id="50390"/>
    <lineage>
        <taxon>Eukaryota</taxon>
        <taxon>Metazoa</taxon>
        <taxon>Ecdysozoa</taxon>
        <taxon>Arthropoda</taxon>
        <taxon>Hexapoda</taxon>
        <taxon>Insecta</taxon>
        <taxon>Pterygota</taxon>
        <taxon>Neoptera</taxon>
        <taxon>Endopterygota</taxon>
        <taxon>Coleoptera</taxon>
        <taxon>Polyphaga</taxon>
        <taxon>Cucujiformia</taxon>
        <taxon>Chrysomeloidea</taxon>
        <taxon>Chrysomelidae</taxon>
        <taxon>Galerucinae</taxon>
        <taxon>Diabroticina</taxon>
        <taxon>Diabroticites</taxon>
        <taxon>Diabrotica</taxon>
    </lineage>
</organism>
<keyword evidence="8" id="KW-0675">Receptor</keyword>
<keyword evidence="5" id="KW-0552">Olfaction</keyword>
<protein>
    <recommendedName>
        <fullName evidence="14">Gustatory receptor</fullName>
    </recommendedName>
</protein>
<dbReference type="PANTHER" id="PTHR21137:SF35">
    <property type="entry name" value="ODORANT RECEPTOR 19A-RELATED"/>
    <property type="match status" value="1"/>
</dbReference>
<feature type="transmembrane region" description="Helical" evidence="11">
    <location>
        <begin position="42"/>
        <end position="59"/>
    </location>
</feature>
<comment type="subcellular location">
    <subcellularLocation>
        <location evidence="1">Cell membrane</location>
        <topology evidence="1">Multi-pass membrane protein</topology>
    </subcellularLocation>
</comment>
<evidence type="ECO:0000313" key="12">
    <source>
        <dbReference type="EnsemblMetazoa" id="XP_050503435.1"/>
    </source>
</evidence>